<dbReference type="Proteomes" id="UP001602119">
    <property type="component" value="Unassembled WGS sequence"/>
</dbReference>
<keyword evidence="2" id="KW-1185">Reference proteome</keyword>
<gene>
    <name evidence="1" type="ORF">ACFY05_41385</name>
</gene>
<comment type="caution">
    <text evidence="1">The sequence shown here is derived from an EMBL/GenBank/DDBJ whole genome shotgun (WGS) entry which is preliminary data.</text>
</comment>
<accession>A0ABW6VJ91</accession>
<evidence type="ECO:0000313" key="2">
    <source>
        <dbReference type="Proteomes" id="UP001602119"/>
    </source>
</evidence>
<dbReference type="RefSeq" id="WP_387348012.1">
    <property type="nucleotide sequence ID" value="NZ_JBIAXI010000046.1"/>
</dbReference>
<protein>
    <submittedName>
        <fullName evidence="1">Uncharacterized protein</fullName>
    </submittedName>
</protein>
<proteinExistence type="predicted"/>
<sequence>MLEIRMVSYSHLADQIPVRLLARALAGAGTDILAAGARRGNRREQAFHDLINVWIENTGPALTPWLAGRLRYLADSTQLPDSSRAWIEEITGPETAHPYLATEPVTDLPSEAELRLAKYTAAHARHGSAQVSSTILNLALPPSPQDAPSGPWRLSALKIDDVSRFRLRADAFDGPHGLRTVGETNAIESLIIDSDALNVGGSKAGP</sequence>
<organism evidence="1 2">
    <name type="scientific">Microtetraspora fusca</name>
    <dbReference type="NCBI Taxonomy" id="1997"/>
    <lineage>
        <taxon>Bacteria</taxon>
        <taxon>Bacillati</taxon>
        <taxon>Actinomycetota</taxon>
        <taxon>Actinomycetes</taxon>
        <taxon>Streptosporangiales</taxon>
        <taxon>Streptosporangiaceae</taxon>
        <taxon>Microtetraspora</taxon>
    </lineage>
</organism>
<reference evidence="1 2" key="1">
    <citation type="submission" date="2024-10" db="EMBL/GenBank/DDBJ databases">
        <title>The Natural Products Discovery Center: Release of the First 8490 Sequenced Strains for Exploring Actinobacteria Biosynthetic Diversity.</title>
        <authorList>
            <person name="Kalkreuter E."/>
            <person name="Kautsar S.A."/>
            <person name="Yang D."/>
            <person name="Bader C.D."/>
            <person name="Teijaro C.N."/>
            <person name="Fluegel L."/>
            <person name="Davis C.M."/>
            <person name="Simpson J.R."/>
            <person name="Lauterbach L."/>
            <person name="Steele A.D."/>
            <person name="Gui C."/>
            <person name="Meng S."/>
            <person name="Li G."/>
            <person name="Viehrig K."/>
            <person name="Ye F."/>
            <person name="Su P."/>
            <person name="Kiefer A.F."/>
            <person name="Nichols A."/>
            <person name="Cepeda A.J."/>
            <person name="Yan W."/>
            <person name="Fan B."/>
            <person name="Jiang Y."/>
            <person name="Adhikari A."/>
            <person name="Zheng C.-J."/>
            <person name="Schuster L."/>
            <person name="Cowan T.M."/>
            <person name="Smanski M.J."/>
            <person name="Chevrette M.G."/>
            <person name="De Carvalho L.P.S."/>
            <person name="Shen B."/>
        </authorList>
    </citation>
    <scope>NUCLEOTIDE SEQUENCE [LARGE SCALE GENOMIC DNA]</scope>
    <source>
        <strain evidence="1 2">NPDC001281</strain>
    </source>
</reference>
<evidence type="ECO:0000313" key="1">
    <source>
        <dbReference type="EMBL" id="MFF4779290.1"/>
    </source>
</evidence>
<dbReference type="EMBL" id="JBIAXI010000046">
    <property type="protein sequence ID" value="MFF4779290.1"/>
    <property type="molecule type" value="Genomic_DNA"/>
</dbReference>
<name>A0ABW6VJ91_MICFU</name>